<feature type="compositionally biased region" description="Polar residues" evidence="2">
    <location>
        <begin position="355"/>
        <end position="367"/>
    </location>
</feature>
<comment type="caution">
    <text evidence="4">The sequence shown here is derived from an EMBL/GenBank/DDBJ whole genome shotgun (WGS) entry which is preliminary data.</text>
</comment>
<dbReference type="Pfam" id="PF03184">
    <property type="entry name" value="DDE_1"/>
    <property type="match status" value="1"/>
</dbReference>
<keyword evidence="5" id="KW-1185">Reference proteome</keyword>
<dbReference type="RefSeq" id="XP_058311410.1">
    <property type="nucleotide sequence ID" value="XM_058449066.1"/>
</dbReference>
<protein>
    <recommendedName>
        <fullName evidence="3">HTH CENPB-type domain-containing protein</fullName>
    </recommendedName>
</protein>
<organism evidence="4 5">
    <name type="scientific">Penicillium cinerascens</name>
    <dbReference type="NCBI Taxonomy" id="70096"/>
    <lineage>
        <taxon>Eukaryota</taxon>
        <taxon>Fungi</taxon>
        <taxon>Dikarya</taxon>
        <taxon>Ascomycota</taxon>
        <taxon>Pezizomycotina</taxon>
        <taxon>Eurotiomycetes</taxon>
        <taxon>Eurotiomycetidae</taxon>
        <taxon>Eurotiales</taxon>
        <taxon>Aspergillaceae</taxon>
        <taxon>Penicillium</taxon>
    </lineage>
</organism>
<gene>
    <name evidence="4" type="ORF">N7498_002004</name>
</gene>
<accession>A0A9W9TAH5</accession>
<dbReference type="GO" id="GO:0005634">
    <property type="term" value="C:nucleus"/>
    <property type="evidence" value="ECO:0007669"/>
    <property type="project" value="TreeGrafter"/>
</dbReference>
<dbReference type="PANTHER" id="PTHR19303:SF74">
    <property type="entry name" value="POGO TRANSPOSABLE ELEMENT WITH KRAB DOMAIN"/>
    <property type="match status" value="1"/>
</dbReference>
<evidence type="ECO:0000313" key="4">
    <source>
        <dbReference type="EMBL" id="KAJ5215597.1"/>
    </source>
</evidence>
<dbReference type="PROSITE" id="PS51253">
    <property type="entry name" value="HTH_CENPB"/>
    <property type="match status" value="1"/>
</dbReference>
<evidence type="ECO:0000256" key="2">
    <source>
        <dbReference type="SAM" id="MobiDB-lite"/>
    </source>
</evidence>
<feature type="region of interest" description="Disordered" evidence="2">
    <location>
        <begin position="341"/>
        <end position="367"/>
    </location>
</feature>
<keyword evidence="1" id="KW-0238">DNA-binding</keyword>
<dbReference type="InterPro" id="IPR006600">
    <property type="entry name" value="HTH_CenpB_DNA-bd_dom"/>
</dbReference>
<dbReference type="InterPro" id="IPR004875">
    <property type="entry name" value="DDE_SF_endonuclease_dom"/>
</dbReference>
<dbReference type="GO" id="GO:0003677">
    <property type="term" value="F:DNA binding"/>
    <property type="evidence" value="ECO:0007669"/>
    <property type="project" value="UniProtKB-KW"/>
</dbReference>
<dbReference type="GeneID" id="83176367"/>
<dbReference type="InterPro" id="IPR050863">
    <property type="entry name" value="CenT-Element_Derived"/>
</dbReference>
<reference evidence="4" key="1">
    <citation type="submission" date="2022-12" db="EMBL/GenBank/DDBJ databases">
        <authorList>
            <person name="Petersen C."/>
        </authorList>
    </citation>
    <scope>NUCLEOTIDE SEQUENCE</scope>
    <source>
        <strain evidence="4">IBT 15544</strain>
    </source>
</reference>
<name>A0A9W9TAH5_9EURO</name>
<feature type="domain" description="HTH CENPB-type" evidence="3">
    <location>
        <begin position="53"/>
        <end position="123"/>
    </location>
</feature>
<dbReference type="Pfam" id="PF03221">
    <property type="entry name" value="HTH_Tnp_Tc5"/>
    <property type="match status" value="1"/>
</dbReference>
<dbReference type="OrthoDB" id="4324149at2759"/>
<sequence>MPKNSKETEDRLSVALRVYHERKKPKIAPLAREFGVSYQQLRGCVRGRKSRSERSGPNKALDNAQEQALIAWIGILDDANISPTPKDIESCANEILARNGFDRRVGKNWAYDLLRRLPSDYNHIIQKPMEAERMDAERLPTIIDWFHRLGVALKHYKIGPKNIYNFDESGFQLGQGKFQRVRAFQWLQHFDQHTKSRLTQRGDYRFLFMDNHPSHICFDFINYCQNHRIIPWGFPPKLTHLLQPLDGKPFQQYKHYYRQYNNKTIQWGGSIKEKADFLRQIHAIRMKTFKDTTIRHSFKRCGLWPCDSEVISQELRGEDGPDLVVYDQGREYELPEWNCNHLPEYGQESRPETPPASSSTINSPPTTLTKLRQDITKAQKSMAALTEVSAAANADAAKIARHLDFIFEGSLTQAELAAQTTADMRRMLANREGAQAPKTRRQIRTGGPLSVRDANALIQSRDIVEAEKERRKWAQDAKKQCDEMLRNGQLQAAENQRREAELRWETGPDGELFYCIDRQGMVL</sequence>
<reference evidence="4" key="2">
    <citation type="journal article" date="2023" name="IMA Fungus">
        <title>Comparative genomic study of the Penicillium genus elucidates a diverse pangenome and 15 lateral gene transfer events.</title>
        <authorList>
            <person name="Petersen C."/>
            <person name="Sorensen T."/>
            <person name="Nielsen M.R."/>
            <person name="Sondergaard T.E."/>
            <person name="Sorensen J.L."/>
            <person name="Fitzpatrick D.A."/>
            <person name="Frisvad J.C."/>
            <person name="Nielsen K.L."/>
        </authorList>
    </citation>
    <scope>NUCLEOTIDE SEQUENCE</scope>
    <source>
        <strain evidence="4">IBT 15544</strain>
    </source>
</reference>
<evidence type="ECO:0000313" key="5">
    <source>
        <dbReference type="Proteomes" id="UP001150904"/>
    </source>
</evidence>
<evidence type="ECO:0000259" key="3">
    <source>
        <dbReference type="PROSITE" id="PS51253"/>
    </source>
</evidence>
<dbReference type="EMBL" id="JAPQKR010000005">
    <property type="protein sequence ID" value="KAJ5215597.1"/>
    <property type="molecule type" value="Genomic_DNA"/>
</dbReference>
<evidence type="ECO:0000256" key="1">
    <source>
        <dbReference type="ARBA" id="ARBA00023125"/>
    </source>
</evidence>
<proteinExistence type="predicted"/>
<dbReference type="AlphaFoldDB" id="A0A9W9TAH5"/>
<dbReference type="Proteomes" id="UP001150904">
    <property type="component" value="Unassembled WGS sequence"/>
</dbReference>
<dbReference type="PANTHER" id="PTHR19303">
    <property type="entry name" value="TRANSPOSON"/>
    <property type="match status" value="1"/>
</dbReference>